<reference evidence="1" key="1">
    <citation type="submission" date="2021-06" db="EMBL/GenBank/DDBJ databases">
        <authorList>
            <person name="Kallberg Y."/>
            <person name="Tangrot J."/>
            <person name="Rosling A."/>
        </authorList>
    </citation>
    <scope>NUCLEOTIDE SEQUENCE</scope>
    <source>
        <strain evidence="1">MA461A</strain>
    </source>
</reference>
<protein>
    <submittedName>
        <fullName evidence="1">29155_t:CDS:1</fullName>
    </submittedName>
</protein>
<dbReference type="EMBL" id="CAJVQC010001661">
    <property type="protein sequence ID" value="CAG8498277.1"/>
    <property type="molecule type" value="Genomic_DNA"/>
</dbReference>
<proteinExistence type="predicted"/>
<gene>
    <name evidence="1" type="ORF">RPERSI_LOCUS1701</name>
</gene>
<dbReference type="Proteomes" id="UP000789920">
    <property type="component" value="Unassembled WGS sequence"/>
</dbReference>
<comment type="caution">
    <text evidence="1">The sequence shown here is derived from an EMBL/GenBank/DDBJ whole genome shotgun (WGS) entry which is preliminary data.</text>
</comment>
<accession>A0ACA9KWL8</accession>
<keyword evidence="2" id="KW-1185">Reference proteome</keyword>
<evidence type="ECO:0000313" key="2">
    <source>
        <dbReference type="Proteomes" id="UP000789920"/>
    </source>
</evidence>
<name>A0ACA9KWL8_9GLOM</name>
<evidence type="ECO:0000313" key="1">
    <source>
        <dbReference type="EMBL" id="CAG8498277.1"/>
    </source>
</evidence>
<feature type="non-terminal residue" evidence="1">
    <location>
        <position position="1"/>
    </location>
</feature>
<sequence length="348" mass="41153">TLAERSETLDKSSVYQEYYNRIKKKIDNRRIQTWGKLGKKDLENVLDMYKKVYTKGYYLILQFWADVAAIYYIGPKNYESLIKKVQILISSCENVNVLKCTAKYFANLLEQQIGTIILKVKKEWVNPSPVMSKSYYVEIYIYRPLQIILHNLLYLRIHLYSSEHETKYFFERRSWHHYPLYGEWSSNLEESQKIAKNNPEFHIEVKYKIAFYHKTYGKYQDALKIVKEISNDYKNIKMLIANCYKKIGDKEKIIEIIKDAIEKIASILKEIIEIIKDAIEKIVSILKEIIKITKDAIEKVVRVLKEIIEVIKNNIEAILNYLPICAKACVDVYNSLYNKTPDANRQDI</sequence>
<organism evidence="1 2">
    <name type="scientific">Racocetra persica</name>
    <dbReference type="NCBI Taxonomy" id="160502"/>
    <lineage>
        <taxon>Eukaryota</taxon>
        <taxon>Fungi</taxon>
        <taxon>Fungi incertae sedis</taxon>
        <taxon>Mucoromycota</taxon>
        <taxon>Glomeromycotina</taxon>
        <taxon>Glomeromycetes</taxon>
        <taxon>Diversisporales</taxon>
        <taxon>Gigasporaceae</taxon>
        <taxon>Racocetra</taxon>
    </lineage>
</organism>